<keyword evidence="5" id="KW-1185">Reference proteome</keyword>
<accession>A0A4R7HZT8</accession>
<dbReference type="AlphaFoldDB" id="A0A4R7HZT8"/>
<dbReference type="EMBL" id="SOAU01000001">
    <property type="protein sequence ID" value="TDT15693.1"/>
    <property type="molecule type" value="Genomic_DNA"/>
</dbReference>
<dbReference type="RefSeq" id="WP_133868126.1">
    <property type="nucleotide sequence ID" value="NZ_SOAU01000001.1"/>
</dbReference>
<dbReference type="SUPFAM" id="SSF54001">
    <property type="entry name" value="Cysteine proteinases"/>
    <property type="match status" value="1"/>
</dbReference>
<feature type="transmembrane region" description="Helical" evidence="2">
    <location>
        <begin position="884"/>
        <end position="904"/>
    </location>
</feature>
<feature type="transmembrane region" description="Helical" evidence="2">
    <location>
        <begin position="453"/>
        <end position="473"/>
    </location>
</feature>
<dbReference type="InterPro" id="IPR021878">
    <property type="entry name" value="TgpA_N"/>
</dbReference>
<name>A0A4R7HZT8_9ACTN</name>
<organism evidence="4 5">
    <name type="scientific">Ilumatobacter fluminis</name>
    <dbReference type="NCBI Taxonomy" id="467091"/>
    <lineage>
        <taxon>Bacteria</taxon>
        <taxon>Bacillati</taxon>
        <taxon>Actinomycetota</taxon>
        <taxon>Acidimicrobiia</taxon>
        <taxon>Acidimicrobiales</taxon>
        <taxon>Ilumatobacteraceae</taxon>
        <taxon>Ilumatobacter</taxon>
    </lineage>
</organism>
<dbReference type="Proteomes" id="UP000294558">
    <property type="component" value="Unassembled WGS sequence"/>
</dbReference>
<feature type="region of interest" description="Disordered" evidence="1">
    <location>
        <begin position="530"/>
        <end position="558"/>
    </location>
</feature>
<feature type="domain" description="Transglutaminase-like" evidence="3">
    <location>
        <begin position="784"/>
        <end position="855"/>
    </location>
</feature>
<keyword evidence="2" id="KW-0812">Transmembrane</keyword>
<dbReference type="SMART" id="SM00460">
    <property type="entry name" value="TGc"/>
    <property type="match status" value="1"/>
</dbReference>
<dbReference type="Pfam" id="PF11992">
    <property type="entry name" value="TgpA_N"/>
    <property type="match status" value="1"/>
</dbReference>
<dbReference type="PANTHER" id="PTHR42736">
    <property type="entry name" value="PROTEIN-GLUTAMINE GAMMA-GLUTAMYLTRANSFERASE"/>
    <property type="match status" value="1"/>
</dbReference>
<dbReference type="OrthoDB" id="9804023at2"/>
<proteinExistence type="predicted"/>
<evidence type="ECO:0000256" key="1">
    <source>
        <dbReference type="SAM" id="MobiDB-lite"/>
    </source>
</evidence>
<sequence>MPEPGPGADGVSLRRPLGVSAGVAGLVLAWLGGVAIVQLTGAVAVLIVLAASAVAGIVAAVAGWLALGRVRVGELSVPSLVERGRPFPLELPVASGRPLWVEVRRGDEVMASGWTDGERFVGTATTGRRGVVDEVEVRVRVADPTGLLWWRRSACVAIDDVLVAEAPNDGRVLVARTSSNGDGERAGRAGAVAGEIDGVRPWRDGDSDKWVHWASTLRAGELVVHDRRQDADESWLVRARLNMPDPDAEAGAVRNSLETGLRRGAVVAVAIEDGESQPVRDADDAARWSASAELGDVVIERPARSWFEHGNPEPDTRSTLRARWWAAGSTGISLILLAGVLGAGPAMYAFIAVGTALGAWVSGRALADDGPSPVWLRAVVGVGSVLALLVVVASSGRVDGLLEFLSGPLPQVLVVLVVLHGFECRDRRSVRVSLGVSAVVVMYAAAFRVDDRLVWWLAAWGVVTTIALSSLAARPDQPAAGGRRTRSATIAFAAAVAGTLALLAVIPVPSGPAVLALPSLLEGEVDTPLPGAVVGPDGEVRNDGSADSDGDRAPAGQPGGYVGFSETMDTSVRGDLGDQVVMRVRAPEAAFWRGQTFDTFDGRRWYADEEYGRRYDGPVIDLPSTMGNIRVAPDVEVDEFVQTYYFERDMPNVVFHAERPVRLFIETDVFVRPDGALRAATTLPDEAVYTVVSSRPRIDADRLRQQGPIGERLTAFGQEALADYLAVPESTTPETIALADELAAGATNSYDVVQAYEAWLDANVEYDLNAPLPDPGEDAIHDFLFDTRLGFCEQIASALTIMLRTQGIPTRLVTGYIPGERDSVTGVFEVRASDAHAWVEVWFPETGWQAFDPTAGVPLSADAEAGTVGEELVSGLSATVEEHGAQLVAVIALGAAAFGAWWVVREMRRRQRRGRWGLLQDRFTSAAVGRGASAGATNPDLARAWADDDRARNAATELDRAAFDPAFVDDDETYRTTRELVDSLAG</sequence>
<evidence type="ECO:0000256" key="2">
    <source>
        <dbReference type="SAM" id="Phobius"/>
    </source>
</evidence>
<feature type="transmembrane region" description="Helical" evidence="2">
    <location>
        <begin position="401"/>
        <end position="422"/>
    </location>
</feature>
<feature type="compositionally biased region" description="Basic and acidic residues" evidence="1">
    <location>
        <begin position="538"/>
        <end position="552"/>
    </location>
</feature>
<dbReference type="InterPro" id="IPR052901">
    <property type="entry name" value="Bact_TGase-like"/>
</dbReference>
<feature type="transmembrane region" description="Helical" evidence="2">
    <location>
        <begin position="429"/>
        <end position="447"/>
    </location>
</feature>
<dbReference type="InterPro" id="IPR038765">
    <property type="entry name" value="Papain-like_cys_pep_sf"/>
</dbReference>
<dbReference type="PANTHER" id="PTHR42736:SF1">
    <property type="entry name" value="PROTEIN-GLUTAMINE GAMMA-GLUTAMYLTRANSFERASE"/>
    <property type="match status" value="1"/>
</dbReference>
<feature type="transmembrane region" description="Helical" evidence="2">
    <location>
        <begin position="485"/>
        <end position="506"/>
    </location>
</feature>
<evidence type="ECO:0000313" key="5">
    <source>
        <dbReference type="Proteomes" id="UP000294558"/>
    </source>
</evidence>
<evidence type="ECO:0000313" key="4">
    <source>
        <dbReference type="EMBL" id="TDT15693.1"/>
    </source>
</evidence>
<feature type="transmembrane region" description="Helical" evidence="2">
    <location>
        <begin position="347"/>
        <end position="367"/>
    </location>
</feature>
<dbReference type="InterPro" id="IPR002931">
    <property type="entry name" value="Transglutaminase-like"/>
</dbReference>
<feature type="transmembrane region" description="Helical" evidence="2">
    <location>
        <begin position="374"/>
        <end position="395"/>
    </location>
</feature>
<reference evidence="4 5" key="1">
    <citation type="submission" date="2019-03" db="EMBL/GenBank/DDBJ databases">
        <title>Sequencing the genomes of 1000 actinobacteria strains.</title>
        <authorList>
            <person name="Klenk H.-P."/>
        </authorList>
    </citation>
    <scope>NUCLEOTIDE SEQUENCE [LARGE SCALE GENOMIC DNA]</scope>
    <source>
        <strain evidence="4 5">DSM 18936</strain>
    </source>
</reference>
<keyword evidence="2" id="KW-0472">Membrane</keyword>
<feature type="transmembrane region" description="Helical" evidence="2">
    <location>
        <begin position="17"/>
        <end position="37"/>
    </location>
</feature>
<evidence type="ECO:0000259" key="3">
    <source>
        <dbReference type="SMART" id="SM00460"/>
    </source>
</evidence>
<keyword evidence="2" id="KW-1133">Transmembrane helix</keyword>
<feature type="transmembrane region" description="Helical" evidence="2">
    <location>
        <begin position="43"/>
        <end position="67"/>
    </location>
</feature>
<comment type="caution">
    <text evidence="4">The sequence shown here is derived from an EMBL/GenBank/DDBJ whole genome shotgun (WGS) entry which is preliminary data.</text>
</comment>
<protein>
    <submittedName>
        <fullName evidence="4">Uncharacterized protein DUF58</fullName>
    </submittedName>
</protein>
<dbReference type="Pfam" id="PF01841">
    <property type="entry name" value="Transglut_core"/>
    <property type="match status" value="1"/>
</dbReference>
<dbReference type="Gene3D" id="3.10.620.30">
    <property type="match status" value="1"/>
</dbReference>
<gene>
    <name evidence="4" type="ORF">BDK89_1269</name>
</gene>